<dbReference type="OrthoDB" id="8420726at2"/>
<evidence type="ECO:0000313" key="3">
    <source>
        <dbReference type="Proteomes" id="UP000186040"/>
    </source>
</evidence>
<keyword evidence="3" id="KW-1185">Reference proteome</keyword>
<reference evidence="2 3" key="1">
    <citation type="submission" date="2016-10" db="EMBL/GenBank/DDBJ databases">
        <title>The Draft Genome Sequence of Actinokineospora bangkokensis 44EHWT reveals the biosynthetic pathway of antifungal compounds Thailandins with unusual extender unit butylmalonyl-CoA.</title>
        <authorList>
            <person name="Greule A."/>
            <person name="Intra B."/>
            <person name="Flemming S."/>
            <person name="Rommel M.G."/>
            <person name="Panbangred W."/>
            <person name="Bechthold A."/>
        </authorList>
    </citation>
    <scope>NUCLEOTIDE SEQUENCE [LARGE SCALE GENOMIC DNA]</scope>
    <source>
        <strain evidence="2 3">44EHW</strain>
    </source>
</reference>
<evidence type="ECO:0000313" key="2">
    <source>
        <dbReference type="EMBL" id="OLR91903.1"/>
    </source>
</evidence>
<comment type="caution">
    <text evidence="2">The sequence shown here is derived from an EMBL/GenBank/DDBJ whole genome shotgun (WGS) entry which is preliminary data.</text>
</comment>
<dbReference type="Proteomes" id="UP000186040">
    <property type="component" value="Unassembled WGS sequence"/>
</dbReference>
<dbReference type="Pfam" id="PF21780">
    <property type="entry name" value="DUF6875"/>
    <property type="match status" value="1"/>
</dbReference>
<sequence length="221" mass="24376">MRPDSSPPGACPAPKSPVSLTDLRHAHEVLDWLRDYISKPHPDLGRGGPVCPFVPQSLRTDQVRIVLHPELDGSDPGAIAELLRGYLEVFVAGTPDSAVARRQRSFVIALPNVAEEHLPLLDGVHRAVKPDMVAGGAMIGQFYQGCPEVAVRNPGFHVSTGPVPCFVIRHMAPHDVLFLHEDAGWFAEYHSRFAREFAAGKVTDPLMVQLFRRAEEELENR</sequence>
<protein>
    <recommendedName>
        <fullName evidence="1">DUF6875 domain-containing protein</fullName>
    </recommendedName>
</protein>
<dbReference type="InterPro" id="IPR049240">
    <property type="entry name" value="DUF6875"/>
</dbReference>
<proteinExistence type="predicted"/>
<gene>
    <name evidence="2" type="ORF">BJP25_24030</name>
</gene>
<feature type="domain" description="DUF6875" evidence="1">
    <location>
        <begin position="27"/>
        <end position="199"/>
    </location>
</feature>
<name>A0A1Q9LIQ9_9PSEU</name>
<dbReference type="STRING" id="1193682.BJP25_24030"/>
<dbReference type="RefSeq" id="WP_075976308.1">
    <property type="nucleotide sequence ID" value="NZ_MKQR01000018.1"/>
</dbReference>
<organism evidence="2 3">
    <name type="scientific">Actinokineospora bangkokensis</name>
    <dbReference type="NCBI Taxonomy" id="1193682"/>
    <lineage>
        <taxon>Bacteria</taxon>
        <taxon>Bacillati</taxon>
        <taxon>Actinomycetota</taxon>
        <taxon>Actinomycetes</taxon>
        <taxon>Pseudonocardiales</taxon>
        <taxon>Pseudonocardiaceae</taxon>
        <taxon>Actinokineospora</taxon>
    </lineage>
</organism>
<dbReference type="EMBL" id="MKQR01000018">
    <property type="protein sequence ID" value="OLR91903.1"/>
    <property type="molecule type" value="Genomic_DNA"/>
</dbReference>
<dbReference type="AlphaFoldDB" id="A0A1Q9LIQ9"/>
<accession>A0A1Q9LIQ9</accession>
<evidence type="ECO:0000259" key="1">
    <source>
        <dbReference type="Pfam" id="PF21780"/>
    </source>
</evidence>